<sequence>MAMQLFHTGLFVDPDDVEKSLKTMAENGSRYLELEKALGTKVALVMGTSQAESDWLKMLPYSGAHRAEVIELCRSSTVLQQASAHYAELQRLIVESTVFKIREQWFGGGV</sequence>
<proteinExistence type="predicted"/>
<dbReference type="AlphaFoldDB" id="A0A9Q8PIZ3"/>
<dbReference type="OrthoDB" id="3912095at2759"/>
<dbReference type="EMBL" id="CP090173">
    <property type="protein sequence ID" value="UJO23355.1"/>
    <property type="molecule type" value="Genomic_DNA"/>
</dbReference>
<dbReference type="RefSeq" id="XP_047767721.1">
    <property type="nucleotide sequence ID" value="XM_047912457.1"/>
</dbReference>
<organism evidence="1 2">
    <name type="scientific">Passalora fulva</name>
    <name type="common">Tomato leaf mold</name>
    <name type="synonym">Cladosporium fulvum</name>
    <dbReference type="NCBI Taxonomy" id="5499"/>
    <lineage>
        <taxon>Eukaryota</taxon>
        <taxon>Fungi</taxon>
        <taxon>Dikarya</taxon>
        <taxon>Ascomycota</taxon>
        <taxon>Pezizomycotina</taxon>
        <taxon>Dothideomycetes</taxon>
        <taxon>Dothideomycetidae</taxon>
        <taxon>Mycosphaerellales</taxon>
        <taxon>Mycosphaerellaceae</taxon>
        <taxon>Fulvia</taxon>
    </lineage>
</organism>
<name>A0A9Q8PIZ3_PASFU</name>
<reference evidence="1" key="2">
    <citation type="journal article" date="2022" name="Microb. Genom.">
        <title>A chromosome-scale genome assembly of the tomato pathogen Cladosporium fulvum reveals a compartmentalized genome architecture and the presence of a dispensable chromosome.</title>
        <authorList>
            <person name="Zaccaron A.Z."/>
            <person name="Chen L.H."/>
            <person name="Samaras A."/>
            <person name="Stergiopoulos I."/>
        </authorList>
    </citation>
    <scope>NUCLEOTIDE SEQUENCE</scope>
    <source>
        <strain evidence="1">Race5_Kim</strain>
    </source>
</reference>
<dbReference type="GeneID" id="71993187"/>
<protein>
    <submittedName>
        <fullName evidence="1">Uncharacterized protein</fullName>
    </submittedName>
</protein>
<reference evidence="1" key="1">
    <citation type="submission" date="2021-12" db="EMBL/GenBank/DDBJ databases">
        <authorList>
            <person name="Zaccaron A."/>
            <person name="Stergiopoulos I."/>
        </authorList>
    </citation>
    <scope>NUCLEOTIDE SEQUENCE</scope>
    <source>
        <strain evidence="1">Race5_Kim</strain>
    </source>
</reference>
<dbReference type="KEGG" id="ffu:CLAFUR5_13309"/>
<evidence type="ECO:0000313" key="1">
    <source>
        <dbReference type="EMBL" id="UJO23355.1"/>
    </source>
</evidence>
<gene>
    <name evidence="1" type="ORF">CLAFUR5_13309</name>
</gene>
<accession>A0A9Q8PIZ3</accession>
<evidence type="ECO:0000313" key="2">
    <source>
        <dbReference type="Proteomes" id="UP000756132"/>
    </source>
</evidence>
<keyword evidence="2" id="KW-1185">Reference proteome</keyword>
<dbReference type="Proteomes" id="UP000756132">
    <property type="component" value="Chromosome 11"/>
</dbReference>